<evidence type="ECO:0000256" key="2">
    <source>
        <dbReference type="ARBA" id="ARBA00006676"/>
    </source>
</evidence>
<comment type="caution">
    <text evidence="7">The sequence shown here is derived from an EMBL/GenBank/DDBJ whole genome shotgun (WGS) entry which is preliminary data.</text>
</comment>
<accession>A0A368Z2S0</accession>
<dbReference type="GO" id="GO:0046872">
    <property type="term" value="F:metal ion binding"/>
    <property type="evidence" value="ECO:0007669"/>
    <property type="project" value="UniProtKB-KW"/>
</dbReference>
<reference evidence="7 8" key="1">
    <citation type="submission" date="2018-07" db="EMBL/GenBank/DDBJ databases">
        <title>Genomic Encyclopedia of Type Strains, Phase III (KMG-III): the genomes of soil and plant-associated and newly described type strains.</title>
        <authorList>
            <person name="Whitman W."/>
        </authorList>
    </citation>
    <scope>NUCLEOTIDE SEQUENCE [LARGE SCALE GENOMIC DNA]</scope>
    <source>
        <strain evidence="7 8">CECT 8525</strain>
    </source>
</reference>
<keyword evidence="3" id="KW-0479">Metal-binding</keyword>
<dbReference type="PANTHER" id="PTHR43114">
    <property type="entry name" value="ADENINE DEAMINASE"/>
    <property type="match status" value="1"/>
</dbReference>
<proteinExistence type="inferred from homology"/>
<dbReference type="InterPro" id="IPR001365">
    <property type="entry name" value="A_deaminase_dom"/>
</dbReference>
<evidence type="ECO:0000256" key="4">
    <source>
        <dbReference type="ARBA" id="ARBA00022801"/>
    </source>
</evidence>
<dbReference type="OrthoDB" id="105475at2"/>
<dbReference type="Proteomes" id="UP000253345">
    <property type="component" value="Unassembled WGS sequence"/>
</dbReference>
<dbReference type="Pfam" id="PF00962">
    <property type="entry name" value="A_deaminase"/>
    <property type="match status" value="1"/>
</dbReference>
<dbReference type="GO" id="GO:0019239">
    <property type="term" value="F:deaminase activity"/>
    <property type="evidence" value="ECO:0007669"/>
    <property type="project" value="InterPro"/>
</dbReference>
<dbReference type="NCBIfam" id="NF006848">
    <property type="entry name" value="PRK09358.1-3"/>
    <property type="match status" value="1"/>
</dbReference>
<name>A0A368Z2S0_9RHOB</name>
<feature type="domain" description="Adenosine deaminase" evidence="6">
    <location>
        <begin position="6"/>
        <end position="320"/>
    </location>
</feature>
<comment type="similarity">
    <text evidence="2">Belongs to the metallo-dependent hydrolases superfamily. Adenosine and AMP deaminases family.</text>
</comment>
<dbReference type="NCBIfam" id="TIGR01430">
    <property type="entry name" value="aden_deam"/>
    <property type="match status" value="1"/>
</dbReference>
<evidence type="ECO:0000256" key="5">
    <source>
        <dbReference type="ARBA" id="ARBA00022833"/>
    </source>
</evidence>
<evidence type="ECO:0000256" key="3">
    <source>
        <dbReference type="ARBA" id="ARBA00022723"/>
    </source>
</evidence>
<keyword evidence="4" id="KW-0378">Hydrolase</keyword>
<protein>
    <submittedName>
        <fullName evidence="7">Adenosine deaminase</fullName>
    </submittedName>
</protein>
<dbReference type="InterPro" id="IPR006330">
    <property type="entry name" value="Ado/ade_deaminase"/>
</dbReference>
<keyword evidence="8" id="KW-1185">Reference proteome</keyword>
<dbReference type="GO" id="GO:0016814">
    <property type="term" value="F:hydrolase activity, acting on carbon-nitrogen (but not peptide) bonds, in cyclic amidines"/>
    <property type="evidence" value="ECO:0007669"/>
    <property type="project" value="UniProtKB-ARBA"/>
</dbReference>
<evidence type="ECO:0000256" key="1">
    <source>
        <dbReference type="ARBA" id="ARBA00001947"/>
    </source>
</evidence>
<evidence type="ECO:0000313" key="7">
    <source>
        <dbReference type="EMBL" id="RCW86753.1"/>
    </source>
</evidence>
<dbReference type="PANTHER" id="PTHR43114:SF6">
    <property type="entry name" value="ADENINE DEAMINASE"/>
    <property type="match status" value="1"/>
</dbReference>
<dbReference type="AlphaFoldDB" id="A0A368Z2S0"/>
<comment type="cofactor">
    <cofactor evidence="1">
        <name>Zn(2+)</name>
        <dbReference type="ChEBI" id="CHEBI:29105"/>
    </cofactor>
</comment>
<dbReference type="InterPro" id="IPR032466">
    <property type="entry name" value="Metal_Hydrolase"/>
</dbReference>
<gene>
    <name evidence="7" type="ORF">DFP89_104140</name>
</gene>
<evidence type="ECO:0000313" key="8">
    <source>
        <dbReference type="Proteomes" id="UP000253345"/>
    </source>
</evidence>
<keyword evidence="5" id="KW-0862">Zinc</keyword>
<dbReference type="Gene3D" id="3.20.20.140">
    <property type="entry name" value="Metal-dependent hydrolases"/>
    <property type="match status" value="1"/>
</dbReference>
<sequence length="322" mass="34848">MTALKKIELHLHIEGAAPPALIRSLAAEKKQDLSGIFDANGAYSYQNFHDFLRVYEAATSVLTTPRDYARLLTEVLGECAEHGAIYAELFVSPEFCGGGDLVAWRDYLAAMEEAAQAAERGGIASRAILTAIRHFGPDRARKTAICAAETAGGWVTGLGIGGAEDFGNLRDFAWSYDCAREAGLGLTAHAGEWGGPESVRDALSLGVTRIGHGIRASEDVDLMHELAQREVTLEVCPGSNVALGAVRGWGAHPIARLADAGARVTVSTDDPPFFHTTLSHEYQMLADHFGWAEDEFRQMNLWAVDAAFCDETTKTRLRKDLT</sequence>
<dbReference type="EMBL" id="QPJL01000004">
    <property type="protein sequence ID" value="RCW86753.1"/>
    <property type="molecule type" value="Genomic_DNA"/>
</dbReference>
<dbReference type="RefSeq" id="WP_114348460.1">
    <property type="nucleotide sequence ID" value="NZ_QPJL01000004.1"/>
</dbReference>
<evidence type="ECO:0000259" key="6">
    <source>
        <dbReference type="Pfam" id="PF00962"/>
    </source>
</evidence>
<organism evidence="7 8">
    <name type="scientific">Paracoccus lutimaris</name>
    <dbReference type="NCBI Taxonomy" id="1490030"/>
    <lineage>
        <taxon>Bacteria</taxon>
        <taxon>Pseudomonadati</taxon>
        <taxon>Pseudomonadota</taxon>
        <taxon>Alphaproteobacteria</taxon>
        <taxon>Rhodobacterales</taxon>
        <taxon>Paracoccaceae</taxon>
        <taxon>Paracoccus</taxon>
    </lineage>
</organism>
<dbReference type="SUPFAM" id="SSF51556">
    <property type="entry name" value="Metallo-dependent hydrolases"/>
    <property type="match status" value="1"/>
</dbReference>